<proteinExistence type="predicted"/>
<keyword evidence="1" id="KW-0812">Transmembrane</keyword>
<evidence type="ECO:0000256" key="1">
    <source>
        <dbReference type="SAM" id="Phobius"/>
    </source>
</evidence>
<dbReference type="RefSeq" id="WP_311686936.1">
    <property type="nucleotide sequence ID" value="NZ_JAVREU010000016.1"/>
</dbReference>
<evidence type="ECO:0000313" key="2">
    <source>
        <dbReference type="EMBL" id="MDT0391480.1"/>
    </source>
</evidence>
<accession>A0ABU2PH46</accession>
<reference evidence="3" key="1">
    <citation type="submission" date="2023-07" db="EMBL/GenBank/DDBJ databases">
        <title>30 novel species of actinomycetes from the DSMZ collection.</title>
        <authorList>
            <person name="Nouioui I."/>
        </authorList>
    </citation>
    <scope>NUCLEOTIDE SEQUENCE [LARGE SCALE GENOMIC DNA]</scope>
    <source>
        <strain evidence="3">DSM 41921</strain>
    </source>
</reference>
<evidence type="ECO:0000313" key="3">
    <source>
        <dbReference type="Proteomes" id="UP001183586"/>
    </source>
</evidence>
<keyword evidence="1" id="KW-1133">Transmembrane helix</keyword>
<organism evidence="2 3">
    <name type="scientific">Streptomyces dubilierae</name>
    <dbReference type="NCBI Taxonomy" id="3075533"/>
    <lineage>
        <taxon>Bacteria</taxon>
        <taxon>Bacillati</taxon>
        <taxon>Actinomycetota</taxon>
        <taxon>Actinomycetes</taxon>
        <taxon>Kitasatosporales</taxon>
        <taxon>Streptomycetaceae</taxon>
        <taxon>Streptomyces</taxon>
    </lineage>
</organism>
<dbReference type="Proteomes" id="UP001183586">
    <property type="component" value="Unassembled WGS sequence"/>
</dbReference>
<protein>
    <submittedName>
        <fullName evidence="2">Uncharacterized protein</fullName>
    </submittedName>
</protein>
<gene>
    <name evidence="2" type="ORF">RM641_29030</name>
</gene>
<dbReference type="EMBL" id="JAVREU010000016">
    <property type="protein sequence ID" value="MDT0391480.1"/>
    <property type="molecule type" value="Genomic_DNA"/>
</dbReference>
<keyword evidence="3" id="KW-1185">Reference proteome</keyword>
<sequence>MIELGILFGLFLVTALALIFVLVRRRNGRTENADGLLIEQERRLQAQSDRVTYGIGAANGHWPTVHDPYRR</sequence>
<name>A0ABU2PH46_9ACTN</name>
<feature type="transmembrane region" description="Helical" evidence="1">
    <location>
        <begin position="6"/>
        <end position="23"/>
    </location>
</feature>
<keyword evidence="1" id="KW-0472">Membrane</keyword>
<comment type="caution">
    <text evidence="2">The sequence shown here is derived from an EMBL/GenBank/DDBJ whole genome shotgun (WGS) entry which is preliminary data.</text>
</comment>